<dbReference type="InterPro" id="IPR036249">
    <property type="entry name" value="Thioredoxin-like_sf"/>
</dbReference>
<dbReference type="Pfam" id="PF00085">
    <property type="entry name" value="Thioredoxin"/>
    <property type="match status" value="1"/>
</dbReference>
<dbReference type="CDD" id="cd02947">
    <property type="entry name" value="TRX_family"/>
    <property type="match status" value="1"/>
</dbReference>
<dbReference type="InterPro" id="IPR011989">
    <property type="entry name" value="ARM-like"/>
</dbReference>
<protein>
    <recommendedName>
        <fullName evidence="10">Thioredoxin</fullName>
    </recommendedName>
</protein>
<dbReference type="PROSITE" id="PS51858">
    <property type="entry name" value="PPPDE"/>
    <property type="match status" value="1"/>
</dbReference>
<feature type="domain" description="Thioredoxin" evidence="5">
    <location>
        <begin position="184"/>
        <end position="352"/>
    </location>
</feature>
<proteinExistence type="inferred from homology"/>
<dbReference type="SUPFAM" id="SSF52833">
    <property type="entry name" value="Thioredoxin-like"/>
    <property type="match status" value="1"/>
</dbReference>
<dbReference type="GO" id="GO:0008233">
    <property type="term" value="F:peptidase activity"/>
    <property type="evidence" value="ECO:0007669"/>
    <property type="project" value="UniProtKB-KW"/>
</dbReference>
<organism evidence="8 9">
    <name type="scientific">Knufia fluminis</name>
    <dbReference type="NCBI Taxonomy" id="191047"/>
    <lineage>
        <taxon>Eukaryota</taxon>
        <taxon>Fungi</taxon>
        <taxon>Dikarya</taxon>
        <taxon>Ascomycota</taxon>
        <taxon>Pezizomycotina</taxon>
        <taxon>Eurotiomycetes</taxon>
        <taxon>Chaetothyriomycetidae</taxon>
        <taxon>Chaetothyriales</taxon>
        <taxon>Trichomeriaceae</taxon>
        <taxon>Knufia</taxon>
    </lineage>
</organism>
<evidence type="ECO:0000259" key="5">
    <source>
        <dbReference type="PROSITE" id="PS51352"/>
    </source>
</evidence>
<evidence type="ECO:0000256" key="3">
    <source>
        <dbReference type="ARBA" id="ARBA00022801"/>
    </source>
</evidence>
<dbReference type="Pfam" id="PF08324">
    <property type="entry name" value="PUL"/>
    <property type="match status" value="1"/>
</dbReference>
<dbReference type="EMBL" id="JAKLMC020000021">
    <property type="protein sequence ID" value="KAK5951266.1"/>
    <property type="molecule type" value="Genomic_DNA"/>
</dbReference>
<dbReference type="PROSITE" id="PS51396">
    <property type="entry name" value="PUL"/>
    <property type="match status" value="1"/>
</dbReference>
<dbReference type="InterPro" id="IPR042266">
    <property type="entry name" value="PPPDE_sf"/>
</dbReference>
<dbReference type="AlphaFoldDB" id="A0AAN8F4R2"/>
<evidence type="ECO:0000259" key="6">
    <source>
        <dbReference type="PROSITE" id="PS51396"/>
    </source>
</evidence>
<dbReference type="PROSITE" id="PS51352">
    <property type="entry name" value="THIOREDOXIN_2"/>
    <property type="match status" value="1"/>
</dbReference>
<evidence type="ECO:0000256" key="2">
    <source>
        <dbReference type="ARBA" id="ARBA00022670"/>
    </source>
</evidence>
<dbReference type="Proteomes" id="UP001316803">
    <property type="component" value="Unassembled WGS sequence"/>
</dbReference>
<accession>A0AAN8F4R2</accession>
<dbReference type="InterPro" id="IPR008580">
    <property type="entry name" value="PPPDE_dom"/>
</dbReference>
<sequence length="607" mass="67273">MDVELYVYDLSRGMARQYSRMLTGIQIDAIYHTAIVLGGVEYFFGQGIHRKVPGSTHHGRPMKVVPMGRTELPREVIDEYLESLEAIYTPESYDLFLHNCNNFSQDLAVFLVGKSIPEEISSLPETFLRTPMGQMLRGQLDQSMRQMTQAPDAAAGQDVRRTPAAASNGVHKVPATNGAAIHHKHATAAFSNGTTVAAQSGRVHYPQNVTELDRLLKAAENTCAAIFFTSATCPPCKIVYPAYDELAAEAGDKATLIKVDVSKVHDIGMRYQVRATPTFITFLKGKKDQEWSGAHEARLRGNIRLLVQMGSPQHAHTKLRLPSLQQKIRTPIMYNKVPPMEKLLSKIGKPAEDRPVQELVEYIGSREKNGMAETPVTNLHGFSDWFAENFTRLPTEVHFAVIDLLRIATADMRVSSFLAAEKEHRTLKLIVPADKDFSTAPYNLQAVTLQLFCNLFGSIVFQDALLDESNTALRSMIERLASGCLLAEHNNARLLAAALIYNVAAYDHNERFDGRPDRLDMSSRGDLEAALVDAVVKEEQNKETLHSLLMALGLMLYAGPVESSIWDLCVAMDVRASLKEKAKMDVFAKEPLLKEIGEELLAKGGPA</sequence>
<keyword evidence="3" id="KW-0378">Hydrolase</keyword>
<dbReference type="Gene3D" id="3.40.30.10">
    <property type="entry name" value="Glutaredoxin"/>
    <property type="match status" value="1"/>
</dbReference>
<keyword evidence="9" id="KW-1185">Reference proteome</keyword>
<name>A0AAN8F4R2_9EURO</name>
<evidence type="ECO:0008006" key="10">
    <source>
        <dbReference type="Google" id="ProtNLM"/>
    </source>
</evidence>
<keyword evidence="2" id="KW-0645">Protease</keyword>
<dbReference type="InterPro" id="IPR013766">
    <property type="entry name" value="Thioredoxin_domain"/>
</dbReference>
<gene>
    <name evidence="8" type="ORF">OHC33_007684</name>
</gene>
<dbReference type="Gene3D" id="3.90.1720.30">
    <property type="entry name" value="PPPDE domains"/>
    <property type="match status" value="1"/>
</dbReference>
<dbReference type="GO" id="GO:0006508">
    <property type="term" value="P:proteolysis"/>
    <property type="evidence" value="ECO:0007669"/>
    <property type="project" value="UniProtKB-KW"/>
</dbReference>
<dbReference type="PANTHER" id="PTHR12378:SF7">
    <property type="entry name" value="DESUMOYLATING ISOPEPTIDASE 1"/>
    <property type="match status" value="1"/>
</dbReference>
<dbReference type="GO" id="GO:0070646">
    <property type="term" value="P:protein modification by small protein removal"/>
    <property type="evidence" value="ECO:0007669"/>
    <property type="project" value="TreeGrafter"/>
</dbReference>
<reference evidence="8 9" key="1">
    <citation type="submission" date="2022-12" db="EMBL/GenBank/DDBJ databases">
        <title>Genomic features and morphological characterization of a novel Knufia sp. strain isolated from spacecraft assembly facility.</title>
        <authorList>
            <person name="Teixeira M."/>
            <person name="Chander A.M."/>
            <person name="Stajich J.E."/>
            <person name="Venkateswaran K."/>
        </authorList>
    </citation>
    <scope>NUCLEOTIDE SEQUENCE [LARGE SCALE GENOMIC DNA]</scope>
    <source>
        <strain evidence="8 9">FJI-L2-BK-P2</strain>
    </source>
</reference>
<evidence type="ECO:0000256" key="1">
    <source>
        <dbReference type="ARBA" id="ARBA00008140"/>
    </source>
</evidence>
<evidence type="ECO:0000313" key="9">
    <source>
        <dbReference type="Proteomes" id="UP001316803"/>
    </source>
</evidence>
<evidence type="ECO:0000256" key="4">
    <source>
        <dbReference type="SAM" id="MobiDB-lite"/>
    </source>
</evidence>
<feature type="region of interest" description="Disordered" evidence="4">
    <location>
        <begin position="146"/>
        <end position="167"/>
    </location>
</feature>
<dbReference type="InterPro" id="IPR013535">
    <property type="entry name" value="PUL_dom"/>
</dbReference>
<dbReference type="PANTHER" id="PTHR12378">
    <property type="entry name" value="DESUMOYLATING ISOPEPTIDASE"/>
    <property type="match status" value="1"/>
</dbReference>
<dbReference type="SMART" id="SM01179">
    <property type="entry name" value="DUF862"/>
    <property type="match status" value="1"/>
</dbReference>
<evidence type="ECO:0000313" key="8">
    <source>
        <dbReference type="EMBL" id="KAK5951266.1"/>
    </source>
</evidence>
<feature type="domain" description="PPPDE" evidence="7">
    <location>
        <begin position="1"/>
        <end position="141"/>
    </location>
</feature>
<dbReference type="Gene3D" id="1.25.10.10">
    <property type="entry name" value="Leucine-rich Repeat Variant"/>
    <property type="match status" value="1"/>
</dbReference>
<comment type="caution">
    <text evidence="8">The sequence shown here is derived from an EMBL/GenBank/DDBJ whole genome shotgun (WGS) entry which is preliminary data.</text>
</comment>
<feature type="domain" description="PUL" evidence="6">
    <location>
        <begin position="309"/>
        <end position="603"/>
    </location>
</feature>
<dbReference type="Pfam" id="PF05903">
    <property type="entry name" value="Peptidase_C97"/>
    <property type="match status" value="1"/>
</dbReference>
<evidence type="ECO:0000259" key="7">
    <source>
        <dbReference type="PROSITE" id="PS51858"/>
    </source>
</evidence>
<comment type="similarity">
    <text evidence="1">Belongs to the DeSI family.</text>
</comment>